<dbReference type="OrthoDB" id="10044893at2759"/>
<protein>
    <recommendedName>
        <fullName evidence="2">F-box domain-containing protein</fullName>
    </recommendedName>
</protein>
<dbReference type="SMART" id="SM00367">
    <property type="entry name" value="LRR_CC"/>
    <property type="match status" value="11"/>
</dbReference>
<evidence type="ECO:0000313" key="4">
    <source>
        <dbReference type="Proteomes" id="UP000789390"/>
    </source>
</evidence>
<keyword evidence="4" id="KW-1185">Reference proteome</keyword>
<evidence type="ECO:0000313" key="3">
    <source>
        <dbReference type="EMBL" id="CAH0107307.1"/>
    </source>
</evidence>
<dbReference type="InterPro" id="IPR050648">
    <property type="entry name" value="F-box_LRR-repeat"/>
</dbReference>
<dbReference type="PROSITE" id="PS50181">
    <property type="entry name" value="FBOX"/>
    <property type="match status" value="1"/>
</dbReference>
<dbReference type="InterPro" id="IPR001611">
    <property type="entry name" value="Leu-rich_rpt"/>
</dbReference>
<dbReference type="Pfam" id="PF12937">
    <property type="entry name" value="F-box-like"/>
    <property type="match status" value="1"/>
</dbReference>
<dbReference type="PANTHER" id="PTHR13382:SF69">
    <property type="entry name" value="FI18408P1"/>
    <property type="match status" value="1"/>
</dbReference>
<evidence type="ECO:0000259" key="2">
    <source>
        <dbReference type="PROSITE" id="PS50181"/>
    </source>
</evidence>
<proteinExistence type="predicted"/>
<dbReference type="InterPro" id="IPR057207">
    <property type="entry name" value="FBXL15_LRR"/>
</dbReference>
<dbReference type="InterPro" id="IPR036047">
    <property type="entry name" value="F-box-like_dom_sf"/>
</dbReference>
<dbReference type="PANTHER" id="PTHR13382">
    <property type="entry name" value="MITOCHONDRIAL ATP SYNTHASE COUPLING FACTOR B"/>
    <property type="match status" value="1"/>
</dbReference>
<name>A0A8J2RRR8_9CRUS</name>
<dbReference type="SUPFAM" id="SSF52047">
    <property type="entry name" value="RNI-like"/>
    <property type="match status" value="2"/>
</dbReference>
<feature type="domain" description="F-box" evidence="2">
    <location>
        <begin position="12"/>
        <end position="52"/>
    </location>
</feature>
<gene>
    <name evidence="3" type="ORF">DGAL_LOCUS10599</name>
</gene>
<dbReference type="Pfam" id="PF13516">
    <property type="entry name" value="LRR_6"/>
    <property type="match status" value="1"/>
</dbReference>
<evidence type="ECO:0000256" key="1">
    <source>
        <dbReference type="ARBA" id="ARBA00022786"/>
    </source>
</evidence>
<accession>A0A8J2RRR8</accession>
<dbReference type="EMBL" id="CAKKLH010000268">
    <property type="protein sequence ID" value="CAH0107307.1"/>
    <property type="molecule type" value="Genomic_DNA"/>
</dbReference>
<dbReference type="GO" id="GO:0005737">
    <property type="term" value="C:cytoplasm"/>
    <property type="evidence" value="ECO:0007669"/>
    <property type="project" value="TreeGrafter"/>
</dbReference>
<dbReference type="SUPFAM" id="SSF81383">
    <property type="entry name" value="F-box domain"/>
    <property type="match status" value="1"/>
</dbReference>
<dbReference type="InterPro" id="IPR001810">
    <property type="entry name" value="F-box_dom"/>
</dbReference>
<dbReference type="FunFam" id="3.80.10.10:FF:001520">
    <property type="entry name" value="Leucine-rich repeat-containing 29"/>
    <property type="match status" value="1"/>
</dbReference>
<dbReference type="Proteomes" id="UP000789390">
    <property type="component" value="Unassembled WGS sequence"/>
</dbReference>
<dbReference type="InterPro" id="IPR032675">
    <property type="entry name" value="LRR_dom_sf"/>
</dbReference>
<reference evidence="3" key="1">
    <citation type="submission" date="2021-11" db="EMBL/GenBank/DDBJ databases">
        <authorList>
            <person name="Schell T."/>
        </authorList>
    </citation>
    <scope>NUCLEOTIDE SEQUENCE</scope>
    <source>
        <strain evidence="3">M5</strain>
    </source>
</reference>
<dbReference type="FunFam" id="3.80.10.10:FF:000647">
    <property type="entry name" value="Leucine-rich repeat-containing 29"/>
    <property type="match status" value="1"/>
</dbReference>
<organism evidence="3 4">
    <name type="scientific">Daphnia galeata</name>
    <dbReference type="NCBI Taxonomy" id="27404"/>
    <lineage>
        <taxon>Eukaryota</taxon>
        <taxon>Metazoa</taxon>
        <taxon>Ecdysozoa</taxon>
        <taxon>Arthropoda</taxon>
        <taxon>Crustacea</taxon>
        <taxon>Branchiopoda</taxon>
        <taxon>Diplostraca</taxon>
        <taxon>Cladocera</taxon>
        <taxon>Anomopoda</taxon>
        <taxon>Daphniidae</taxon>
        <taxon>Daphnia</taxon>
    </lineage>
</organism>
<dbReference type="AlphaFoldDB" id="A0A8J2RRR8"/>
<dbReference type="SMART" id="SM00256">
    <property type="entry name" value="FBOX"/>
    <property type="match status" value="1"/>
</dbReference>
<dbReference type="Pfam" id="PF25372">
    <property type="entry name" value="DUF7885"/>
    <property type="match status" value="1"/>
</dbReference>
<keyword evidence="1" id="KW-0833">Ubl conjugation pathway</keyword>
<dbReference type="FunFam" id="3.80.10.10:FF:000595">
    <property type="entry name" value="EIN3-binding F-box protein 1"/>
    <property type="match status" value="1"/>
</dbReference>
<sequence length="611" mass="69000">MSQDQVLIPPFLPLEIIEKILKYLKPSDRLVAAMVCLSWYEASMKGSLWNDISLTLENSLDEVARIFQFTGKPVHHVRIKDVNFSSSTPGVFVFWNQISHNLLSLEIHRSYVTETNLLNILLCCHSLESLHFHDCRDTFITGKLFNNELVLSHIKKAMPKLKALGFSENSSYLSDALLDRFMSLVVNLAYLSFSGTTVSFHPGINKKFYSENRTKEGSTSSELVLTFDCILQHIADHSVTVKYLDFSQTQIDDKSCVSLSKIVDLKLHNLLLRSCCEVGSTGINSLCATQSTLIELDISCCPRVTDTVLSSICSLLPNLQKLSLRNCHEVTDTGLSYLSQLSGLQQINLQGLRNITSFGIEKGLLQQQNKVLRKIKLGMTRITEETLYHLTKKSPFLTHLDLTSCYEAVSNSTLRAVCNSLLSLRELRLDWCVSITDDGFRQINLPDSILPISTVDDQQQEERKFSYISDLRGLIYLSISGCSKITDQSLREAFRFHDLRYLDLNACSLVTDAGLVALCEHNRRLETLILNYCKITDCAMITVISCLARITKLSLHGCSSLSKITLQAIEKYQLRYLNHLDISHCVLISLEYAFQFQLRTSLRELCTAGLE</sequence>
<comment type="caution">
    <text evidence="3">The sequence shown here is derived from an EMBL/GenBank/DDBJ whole genome shotgun (WGS) entry which is preliminary data.</text>
</comment>
<dbReference type="Gene3D" id="3.80.10.10">
    <property type="entry name" value="Ribonuclease Inhibitor"/>
    <property type="match status" value="5"/>
</dbReference>
<dbReference type="InterPro" id="IPR006553">
    <property type="entry name" value="Leu-rich_rpt_Cys-con_subtyp"/>
</dbReference>